<dbReference type="EMBL" id="MN740159">
    <property type="protein sequence ID" value="QHT90806.1"/>
    <property type="molecule type" value="Genomic_DNA"/>
</dbReference>
<dbReference type="AlphaFoldDB" id="A0A6C0IEF9"/>
<reference evidence="2" key="1">
    <citation type="journal article" date="2020" name="Nature">
        <title>Giant virus diversity and host interactions through global metagenomics.</title>
        <authorList>
            <person name="Schulz F."/>
            <person name="Roux S."/>
            <person name="Paez-Espino D."/>
            <person name="Jungbluth S."/>
            <person name="Walsh D.A."/>
            <person name="Denef V.J."/>
            <person name="McMahon K.D."/>
            <person name="Konstantinidis K.T."/>
            <person name="Eloe-Fadrosh E.A."/>
            <person name="Kyrpides N.C."/>
            <person name="Woyke T."/>
        </authorList>
    </citation>
    <scope>NUCLEOTIDE SEQUENCE</scope>
    <source>
        <strain evidence="2">GVMAG-M-3300023184-71</strain>
    </source>
</reference>
<evidence type="ECO:0000313" key="2">
    <source>
        <dbReference type="EMBL" id="QHT90806.1"/>
    </source>
</evidence>
<accession>A0A6C0IEF9</accession>
<sequence length="304" mass="34744">MSFLSKALNVGSVLSNWIAPETSLIREEIGLSRSLLRRTRRVRKNIIPTTHGTLLRRQSEPIPLLRSPSSTTHGALLRRPSTGPSLCRHCSASQTHELSRNKQSLVSPHFVHELEKIARRGYTMLDVKPVSLKRASFYIPDHFQGMHHPSPLYIGPRNFHLEQRPDFLRMKHFMLQVAPEHTKYLSIQARYLETAGIEYVYGAQYDDTIVINPMDRHGLPSHLQTGLHELAHQVNLKAGIVETNGNHGPEFFATHNAIVHRLYLSGHLAPEEFTQLTMEAYHAFGDNIYEQISPFWWLQLLSSN</sequence>
<evidence type="ECO:0000256" key="1">
    <source>
        <dbReference type="SAM" id="MobiDB-lite"/>
    </source>
</evidence>
<organism evidence="2">
    <name type="scientific">viral metagenome</name>
    <dbReference type="NCBI Taxonomy" id="1070528"/>
    <lineage>
        <taxon>unclassified sequences</taxon>
        <taxon>metagenomes</taxon>
        <taxon>organismal metagenomes</taxon>
    </lineage>
</organism>
<feature type="region of interest" description="Disordered" evidence="1">
    <location>
        <begin position="63"/>
        <end position="82"/>
    </location>
</feature>
<protein>
    <submittedName>
        <fullName evidence="2">Uncharacterized protein</fullName>
    </submittedName>
</protein>
<name>A0A6C0IEF9_9ZZZZ</name>
<proteinExistence type="predicted"/>